<protein>
    <recommendedName>
        <fullName evidence="10">Alpha-1,3-glucosyltransferase</fullName>
        <ecNumber evidence="10">2.4.1.-</ecNumber>
    </recommendedName>
</protein>
<dbReference type="Proteomes" id="UP000014760">
    <property type="component" value="Unassembled WGS sequence"/>
</dbReference>
<dbReference type="OMA" id="FQVPPMH"/>
<evidence type="ECO:0000313" key="11">
    <source>
        <dbReference type="EMBL" id="ELT91799.1"/>
    </source>
</evidence>
<dbReference type="PANTHER" id="PTHR12413">
    <property type="entry name" value="DOLICHYL GLYCOSYLTRANSFERASE"/>
    <property type="match status" value="1"/>
</dbReference>
<evidence type="ECO:0000256" key="1">
    <source>
        <dbReference type="ARBA" id="ARBA00004477"/>
    </source>
</evidence>
<name>R7TDM2_CAPTE</name>
<accession>R7TDM2</accession>
<dbReference type="FunCoup" id="R7TDM2">
    <property type="interactions" value="2329"/>
</dbReference>
<sequence length="452" mass="51619">MFGDFEAQRHWMEITYNLPVKEWYHNTSRNDLQYWGLDYPPLTAYHSYICGAVGSKLNSSWMTLIDSRGAESPPLKNYLRQTVLLADLLVFIPACFLFFGCCFKEMSSNQNLSLLSMLLSPGLILIDHGHFQYNCISLGLALWAVVFLCKGHDLFGSIAFVLALNYKQMELYHAMPFFCYLLGKSCSIFCGNFQPIDASRFLKLFKIGSVVIVSFVLCWFPFLWDRNDFLQVLHRLFPFARGLYEDKVASFWFSVSVIFKMKDHFETVTLTRICLLTTIFGLLPSSVHLFVKPRITTFVYALVNSSLVFFLFSFQVHEKSILLAALPVSLLHSRHPTLSLWFSVVASFSMFPLLAKDGLVFPFLSLTLVTTVFLCMSLPTKKSTLLHQLVNPVVFLSLFGMVSLLLANMVITPPAHLPDLFPVLIAVYSCAHFMLFAVCFHYLQFTDHTSHF</sequence>
<keyword evidence="4 10" id="KW-0328">Glycosyltransferase</keyword>
<reference evidence="11 13" key="2">
    <citation type="journal article" date="2013" name="Nature">
        <title>Insights into bilaterian evolution from three spiralian genomes.</title>
        <authorList>
            <person name="Simakov O."/>
            <person name="Marletaz F."/>
            <person name="Cho S.J."/>
            <person name="Edsinger-Gonzales E."/>
            <person name="Havlak P."/>
            <person name="Hellsten U."/>
            <person name="Kuo D.H."/>
            <person name="Larsson T."/>
            <person name="Lv J."/>
            <person name="Arendt D."/>
            <person name="Savage R."/>
            <person name="Osoegawa K."/>
            <person name="de Jong P."/>
            <person name="Grimwood J."/>
            <person name="Chapman J.A."/>
            <person name="Shapiro H."/>
            <person name="Aerts A."/>
            <person name="Otillar R.P."/>
            <person name="Terry A.Y."/>
            <person name="Boore J.L."/>
            <person name="Grigoriev I.V."/>
            <person name="Lindberg D.R."/>
            <person name="Seaver E.C."/>
            <person name="Weisblat D.A."/>
            <person name="Putnam N.H."/>
            <person name="Rokhsar D.S."/>
        </authorList>
    </citation>
    <scope>NUCLEOTIDE SEQUENCE</scope>
    <source>
        <strain evidence="11 13">I ESC-2004</strain>
    </source>
</reference>
<feature type="transmembrane region" description="Helical" evidence="10">
    <location>
        <begin position="360"/>
        <end position="378"/>
    </location>
</feature>
<dbReference type="EnsemblMetazoa" id="CapteT169550">
    <property type="protein sequence ID" value="CapteP169550"/>
    <property type="gene ID" value="CapteG169550"/>
</dbReference>
<feature type="transmembrane region" description="Helical" evidence="10">
    <location>
        <begin position="82"/>
        <end position="100"/>
    </location>
</feature>
<dbReference type="UniPathway" id="UPA00378"/>
<dbReference type="STRING" id="283909.R7TDM2"/>
<organism evidence="11">
    <name type="scientific">Capitella teleta</name>
    <name type="common">Polychaete worm</name>
    <dbReference type="NCBI Taxonomy" id="283909"/>
    <lineage>
        <taxon>Eukaryota</taxon>
        <taxon>Metazoa</taxon>
        <taxon>Spiralia</taxon>
        <taxon>Lophotrochozoa</taxon>
        <taxon>Annelida</taxon>
        <taxon>Polychaeta</taxon>
        <taxon>Sedentaria</taxon>
        <taxon>Scolecida</taxon>
        <taxon>Capitellidae</taxon>
        <taxon>Capitella</taxon>
    </lineage>
</organism>
<keyword evidence="5 10" id="KW-0808">Transferase</keyword>
<feature type="transmembrane region" description="Helical" evidence="10">
    <location>
        <begin position="423"/>
        <end position="443"/>
    </location>
</feature>
<evidence type="ECO:0000256" key="6">
    <source>
        <dbReference type="ARBA" id="ARBA00022692"/>
    </source>
</evidence>
<comment type="subcellular location">
    <subcellularLocation>
        <location evidence="1 10">Endoplasmic reticulum membrane</location>
        <topology evidence="1 10">Multi-pass membrane protein</topology>
    </subcellularLocation>
</comment>
<dbReference type="GO" id="GO:0042281">
    <property type="term" value="F:dolichyl pyrophosphate Man9GlcNAc2 alpha-1,3-glucosyltransferase activity"/>
    <property type="evidence" value="ECO:0007669"/>
    <property type="project" value="TreeGrafter"/>
</dbReference>
<dbReference type="OrthoDB" id="4983at2759"/>
<evidence type="ECO:0000256" key="9">
    <source>
        <dbReference type="ARBA" id="ARBA00023136"/>
    </source>
</evidence>
<dbReference type="EC" id="2.4.1.-" evidence="10"/>
<feature type="transmembrane region" description="Helical" evidence="10">
    <location>
        <begin position="273"/>
        <end position="291"/>
    </location>
</feature>
<feature type="transmembrane region" description="Helical" evidence="10">
    <location>
        <begin position="204"/>
        <end position="224"/>
    </location>
</feature>
<dbReference type="AlphaFoldDB" id="R7TDM2"/>
<evidence type="ECO:0000256" key="3">
    <source>
        <dbReference type="ARBA" id="ARBA00008715"/>
    </source>
</evidence>
<keyword evidence="6 10" id="KW-0812">Transmembrane</keyword>
<dbReference type="Pfam" id="PF03155">
    <property type="entry name" value="Alg6_Alg8"/>
    <property type="match status" value="1"/>
</dbReference>
<evidence type="ECO:0000256" key="7">
    <source>
        <dbReference type="ARBA" id="ARBA00022824"/>
    </source>
</evidence>
<gene>
    <name evidence="11" type="ORF">CAPTEDRAFT_169550</name>
</gene>
<comment type="similarity">
    <text evidence="3 10">Belongs to the ALG6/ALG8 glucosyltransferase family.</text>
</comment>
<evidence type="ECO:0000256" key="2">
    <source>
        <dbReference type="ARBA" id="ARBA00004922"/>
    </source>
</evidence>
<reference evidence="12" key="3">
    <citation type="submission" date="2015-06" db="UniProtKB">
        <authorList>
            <consortium name="EnsemblMetazoa"/>
        </authorList>
    </citation>
    <scope>IDENTIFICATION</scope>
</reference>
<feature type="transmembrane region" description="Helical" evidence="10">
    <location>
        <begin position="390"/>
        <end position="411"/>
    </location>
</feature>
<dbReference type="HOGENOM" id="CLU_008110_3_0_1"/>
<keyword evidence="7 10" id="KW-0256">Endoplasmic reticulum</keyword>
<dbReference type="EMBL" id="KB310340">
    <property type="protein sequence ID" value="ELT91799.1"/>
    <property type="molecule type" value="Genomic_DNA"/>
</dbReference>
<evidence type="ECO:0000256" key="4">
    <source>
        <dbReference type="ARBA" id="ARBA00022676"/>
    </source>
</evidence>
<dbReference type="GO" id="GO:0005789">
    <property type="term" value="C:endoplasmic reticulum membrane"/>
    <property type="evidence" value="ECO:0007669"/>
    <property type="project" value="UniProtKB-SubCell"/>
</dbReference>
<keyword evidence="9 10" id="KW-0472">Membrane</keyword>
<evidence type="ECO:0000256" key="10">
    <source>
        <dbReference type="RuleBase" id="RU363110"/>
    </source>
</evidence>
<comment type="pathway">
    <text evidence="2 10">Protein modification; protein glycosylation.</text>
</comment>
<keyword evidence="13" id="KW-1185">Reference proteome</keyword>
<feature type="transmembrane region" description="Helical" evidence="10">
    <location>
        <begin position="140"/>
        <end position="165"/>
    </location>
</feature>
<feature type="transmembrane region" description="Helical" evidence="10">
    <location>
        <begin position="112"/>
        <end position="128"/>
    </location>
</feature>
<dbReference type="PANTHER" id="PTHR12413:SF1">
    <property type="entry name" value="DOLICHYL PYROPHOSPHATE MAN9GLCNAC2 ALPHA-1,3-GLUCOSYLTRANSFERASE"/>
    <property type="match status" value="1"/>
</dbReference>
<evidence type="ECO:0000313" key="13">
    <source>
        <dbReference type="Proteomes" id="UP000014760"/>
    </source>
</evidence>
<dbReference type="EMBL" id="AMQN01013610">
    <property type="status" value="NOT_ANNOTATED_CDS"/>
    <property type="molecule type" value="Genomic_DNA"/>
</dbReference>
<evidence type="ECO:0000256" key="5">
    <source>
        <dbReference type="ARBA" id="ARBA00022679"/>
    </source>
</evidence>
<evidence type="ECO:0000256" key="8">
    <source>
        <dbReference type="ARBA" id="ARBA00022989"/>
    </source>
</evidence>
<keyword evidence="8 10" id="KW-1133">Transmembrane helix</keyword>
<dbReference type="InterPro" id="IPR004856">
    <property type="entry name" value="Glyco_trans_ALG6/ALG8"/>
</dbReference>
<evidence type="ECO:0000313" key="12">
    <source>
        <dbReference type="EnsemblMetazoa" id="CapteP169550"/>
    </source>
</evidence>
<feature type="transmembrane region" description="Helical" evidence="10">
    <location>
        <begin position="297"/>
        <end position="316"/>
    </location>
</feature>
<reference evidence="13" key="1">
    <citation type="submission" date="2012-12" db="EMBL/GenBank/DDBJ databases">
        <authorList>
            <person name="Hellsten U."/>
            <person name="Grimwood J."/>
            <person name="Chapman J.A."/>
            <person name="Shapiro H."/>
            <person name="Aerts A."/>
            <person name="Otillar R.P."/>
            <person name="Terry A.Y."/>
            <person name="Boore J.L."/>
            <person name="Simakov O."/>
            <person name="Marletaz F."/>
            <person name="Cho S.-J."/>
            <person name="Edsinger-Gonzales E."/>
            <person name="Havlak P."/>
            <person name="Kuo D.-H."/>
            <person name="Larsson T."/>
            <person name="Lv J."/>
            <person name="Arendt D."/>
            <person name="Savage R."/>
            <person name="Osoegawa K."/>
            <person name="de Jong P."/>
            <person name="Lindberg D.R."/>
            <person name="Seaver E.C."/>
            <person name="Weisblat D.A."/>
            <person name="Putnam N.H."/>
            <person name="Grigoriev I.V."/>
            <person name="Rokhsar D.S."/>
        </authorList>
    </citation>
    <scope>NUCLEOTIDE SEQUENCE</scope>
    <source>
        <strain evidence="13">I ESC-2004</strain>
    </source>
</reference>
<proteinExistence type="inferred from homology"/>